<reference evidence="2" key="1">
    <citation type="submission" date="2022-11" db="EMBL/GenBank/DDBJ databases">
        <authorList>
            <person name="Somphong A."/>
            <person name="Phongsopitanun W."/>
        </authorList>
    </citation>
    <scope>NUCLEOTIDE SEQUENCE</scope>
    <source>
        <strain evidence="2">Pm04-4</strain>
    </source>
</reference>
<gene>
    <name evidence="2" type="ORF">OWR29_16745</name>
</gene>
<protein>
    <recommendedName>
        <fullName evidence="4">WD40 repeat domain-containing protein</fullName>
    </recommendedName>
</protein>
<feature type="repeat" description="WD" evidence="1">
    <location>
        <begin position="205"/>
        <end position="228"/>
    </location>
</feature>
<comment type="caution">
    <text evidence="2">The sequence shown here is derived from an EMBL/GenBank/DDBJ whole genome shotgun (WGS) entry which is preliminary data.</text>
</comment>
<evidence type="ECO:0000313" key="3">
    <source>
        <dbReference type="Proteomes" id="UP001151002"/>
    </source>
</evidence>
<accession>A0ABT4B1W5</accession>
<organism evidence="2 3">
    <name type="scientific">Paractinoplanes pyxinae</name>
    <dbReference type="NCBI Taxonomy" id="2997416"/>
    <lineage>
        <taxon>Bacteria</taxon>
        <taxon>Bacillati</taxon>
        <taxon>Actinomycetota</taxon>
        <taxon>Actinomycetes</taxon>
        <taxon>Micromonosporales</taxon>
        <taxon>Micromonosporaceae</taxon>
        <taxon>Paractinoplanes</taxon>
    </lineage>
</organism>
<dbReference type="SUPFAM" id="SSF63829">
    <property type="entry name" value="Calcium-dependent phosphotriesterase"/>
    <property type="match status" value="1"/>
</dbReference>
<dbReference type="Pfam" id="PF00400">
    <property type="entry name" value="WD40"/>
    <property type="match status" value="1"/>
</dbReference>
<name>A0ABT4B1W5_9ACTN</name>
<evidence type="ECO:0000256" key="1">
    <source>
        <dbReference type="PROSITE-ProRule" id="PRU00221"/>
    </source>
</evidence>
<keyword evidence="3" id="KW-1185">Reference proteome</keyword>
<proteinExistence type="predicted"/>
<dbReference type="Proteomes" id="UP001151002">
    <property type="component" value="Unassembled WGS sequence"/>
</dbReference>
<dbReference type="PROSITE" id="PS50082">
    <property type="entry name" value="WD_REPEATS_2"/>
    <property type="match status" value="1"/>
</dbReference>
<keyword evidence="1" id="KW-0853">WD repeat</keyword>
<evidence type="ECO:0000313" key="2">
    <source>
        <dbReference type="EMBL" id="MCY1139650.1"/>
    </source>
</evidence>
<dbReference type="RefSeq" id="WP_267563778.1">
    <property type="nucleotide sequence ID" value="NZ_JAPNTZ010000005.1"/>
</dbReference>
<sequence length="320" mass="34361">MYGDLQATTAPDGRTQARIGLETAALWDVTAGRPPKRLADLPASADTWPGIDLDASGMSRFDPTSRYLVAPAANVDRNGQVREYMQVWDIKDRTRPRRLGSPLPGRPAVSAMSADGNLFAIDMVDDELTDGATSVALYDFRSKVYPRRLARISSTGGSDFQSVAFAPSQPVLAVADGTDTRLYDVSDPARPVRLAKTLVGSGGLVTFSHDGTMLAAADLDGRLSVWDMADPLDPRQLGQFVAAFPSEQVSAIAFAPDDRTVWVGGSPTGADRVVKGWGLDRVRRMQVDAPAMACRDTDAGVEPEVWQRYGGGSAYPRVCP</sequence>
<dbReference type="InterPro" id="IPR015943">
    <property type="entry name" value="WD40/YVTN_repeat-like_dom_sf"/>
</dbReference>
<dbReference type="EMBL" id="JAPNTZ010000005">
    <property type="protein sequence ID" value="MCY1139650.1"/>
    <property type="molecule type" value="Genomic_DNA"/>
</dbReference>
<evidence type="ECO:0008006" key="4">
    <source>
        <dbReference type="Google" id="ProtNLM"/>
    </source>
</evidence>
<dbReference type="InterPro" id="IPR001680">
    <property type="entry name" value="WD40_rpt"/>
</dbReference>
<dbReference type="Gene3D" id="2.130.10.10">
    <property type="entry name" value="YVTN repeat-like/Quinoprotein amine dehydrogenase"/>
    <property type="match status" value="1"/>
</dbReference>